<keyword evidence="3" id="KW-1185">Reference proteome</keyword>
<dbReference type="Proteomes" id="UP000305730">
    <property type="component" value="Unassembled WGS sequence"/>
</dbReference>
<organism evidence="2 3">
    <name type="scientific">Pseudoalteromonas citrea</name>
    <dbReference type="NCBI Taxonomy" id="43655"/>
    <lineage>
        <taxon>Bacteria</taxon>
        <taxon>Pseudomonadati</taxon>
        <taxon>Pseudomonadota</taxon>
        <taxon>Gammaproteobacteria</taxon>
        <taxon>Alteromonadales</taxon>
        <taxon>Pseudoalteromonadaceae</taxon>
        <taxon>Pseudoalteromonas</taxon>
    </lineage>
</organism>
<proteinExistence type="predicted"/>
<keyword evidence="1" id="KW-0472">Membrane</keyword>
<feature type="transmembrane region" description="Helical" evidence="1">
    <location>
        <begin position="21"/>
        <end position="38"/>
    </location>
</feature>
<keyword evidence="1" id="KW-0812">Transmembrane</keyword>
<evidence type="ECO:0000313" key="2">
    <source>
        <dbReference type="EMBL" id="TMP37166.1"/>
    </source>
</evidence>
<sequence length="76" mass="8099">MLYVSCCNAIGRSGLALNVTLVRLFVLSLPGAFIGAQLNGFQGIVWALALANFLVGAWLLYGTMHSRSMQPRVATG</sequence>
<accession>A0ABY2W3E3</accession>
<protein>
    <recommendedName>
        <fullName evidence="4">MATE family efflux transporter</fullName>
    </recommendedName>
</protein>
<name>A0ABY2W3E3_9GAMM</name>
<comment type="caution">
    <text evidence="2">The sequence shown here is derived from an EMBL/GenBank/DDBJ whole genome shotgun (WGS) entry which is preliminary data.</text>
</comment>
<evidence type="ECO:0000256" key="1">
    <source>
        <dbReference type="SAM" id="Phobius"/>
    </source>
</evidence>
<keyword evidence="1" id="KW-1133">Transmembrane helix</keyword>
<gene>
    <name evidence="2" type="ORF">CWB97_22755</name>
</gene>
<feature type="transmembrane region" description="Helical" evidence="1">
    <location>
        <begin position="44"/>
        <end position="62"/>
    </location>
</feature>
<evidence type="ECO:0008006" key="4">
    <source>
        <dbReference type="Google" id="ProtNLM"/>
    </source>
</evidence>
<evidence type="ECO:0000313" key="3">
    <source>
        <dbReference type="Proteomes" id="UP000305730"/>
    </source>
</evidence>
<reference evidence="3" key="1">
    <citation type="submission" date="2019-06" db="EMBL/GenBank/DDBJ databases">
        <title>Co-occurence of chitin degradation, pigmentation and bioactivity in marine Pseudoalteromonas.</title>
        <authorList>
            <person name="Sonnenschein E.C."/>
            <person name="Bech P.K."/>
        </authorList>
    </citation>
    <scope>NUCLEOTIDE SEQUENCE [LARGE SCALE GENOMIC DNA]</scope>
    <source>
        <strain evidence="3">S2233</strain>
    </source>
</reference>
<dbReference type="EMBL" id="PNCK01000180">
    <property type="protein sequence ID" value="TMP37166.1"/>
    <property type="molecule type" value="Genomic_DNA"/>
</dbReference>